<gene>
    <name evidence="1" type="ORF">P029_03550</name>
</gene>
<organism evidence="1 2">
    <name type="scientific">Anaplasma phagocytophilum str. Norway variant2</name>
    <dbReference type="NCBI Taxonomy" id="1392507"/>
    <lineage>
        <taxon>Bacteria</taxon>
        <taxon>Pseudomonadati</taxon>
        <taxon>Pseudomonadota</taxon>
        <taxon>Alphaproteobacteria</taxon>
        <taxon>Rickettsiales</taxon>
        <taxon>Anaplasmataceae</taxon>
        <taxon>Anaplasma</taxon>
        <taxon>phagocytophilum group</taxon>
    </lineage>
</organism>
<proteinExistence type="predicted"/>
<sequence length="65" mass="7621">MINVMIQRARGDLQTAILESLVEHAFPLVLGKNYTNAPHIDERVRICYFRGAIQRQAITHSMWYY</sequence>
<reference evidence="1 2" key="2">
    <citation type="journal article" date="2014" name="Pathogens">
        <title>Comparative Genomics Identifies a Potential Marker of Human-Virulent Anaplasma phagocytophilum.</title>
        <authorList>
            <person name="Al-Khedery B."/>
            <person name="Barbet A.F."/>
        </authorList>
    </citation>
    <scope>NUCLEOTIDE SEQUENCE [LARGE SCALE GENOMIC DNA]</scope>
    <source>
        <strain evidence="1 2">Norway variant2</strain>
    </source>
</reference>
<accession>A0A161HX30</accession>
<dbReference type="EMBL" id="CP015376">
    <property type="protein sequence ID" value="ANC34420.1"/>
    <property type="molecule type" value="Genomic_DNA"/>
</dbReference>
<evidence type="ECO:0000313" key="1">
    <source>
        <dbReference type="EMBL" id="ANC34420.1"/>
    </source>
</evidence>
<dbReference type="Proteomes" id="UP000053801">
    <property type="component" value="Chromosome"/>
</dbReference>
<reference evidence="1 2" key="1">
    <citation type="journal article" date="2013" name="Pathogens">
        <title>An Emerging Tick-Borne Disease of Humans Is Caused by a Subset of Strains with Conserved Genome Structure.</title>
        <authorList>
            <person name="Barbet A.F."/>
            <person name="Al-Khedery B."/>
            <person name="Stuen S."/>
            <person name="Granquist E.G."/>
            <person name="Felsheim R.F."/>
            <person name="Munderloh U.G."/>
        </authorList>
    </citation>
    <scope>NUCLEOTIDE SEQUENCE [LARGE SCALE GENOMIC DNA]</scope>
    <source>
        <strain evidence="1 2">Norway variant2</strain>
    </source>
</reference>
<evidence type="ECO:0000313" key="2">
    <source>
        <dbReference type="Proteomes" id="UP000053801"/>
    </source>
</evidence>
<protein>
    <submittedName>
        <fullName evidence="1">Uncharacterized protein</fullName>
    </submittedName>
</protein>
<dbReference type="AlphaFoldDB" id="A0A161HX30"/>
<name>A0A161HX30_ANAPH</name>